<proteinExistence type="predicted"/>
<dbReference type="RefSeq" id="WP_263413098.1">
    <property type="nucleotide sequence ID" value="NZ_BAABBH010000001.1"/>
</dbReference>
<reference evidence="2 3" key="1">
    <citation type="submission" date="2024-12" db="EMBL/GenBank/DDBJ databases">
        <authorList>
            <person name="Lee Y."/>
        </authorList>
    </citation>
    <scope>NUCLEOTIDE SEQUENCE [LARGE SCALE GENOMIC DNA]</scope>
    <source>
        <strain evidence="2 3">03SUJ4</strain>
    </source>
</reference>
<evidence type="ECO:0000313" key="2">
    <source>
        <dbReference type="EMBL" id="MFN2975374.1"/>
    </source>
</evidence>
<dbReference type="InterPro" id="IPR009057">
    <property type="entry name" value="Homeodomain-like_sf"/>
</dbReference>
<accession>A0ABW9KI29</accession>
<dbReference type="Proteomes" id="UP001634747">
    <property type="component" value="Unassembled WGS sequence"/>
</dbReference>
<organism evidence="2 3">
    <name type="scientific">Terriglobus aquaticus</name>
    <dbReference type="NCBI Taxonomy" id="940139"/>
    <lineage>
        <taxon>Bacteria</taxon>
        <taxon>Pseudomonadati</taxon>
        <taxon>Acidobacteriota</taxon>
        <taxon>Terriglobia</taxon>
        <taxon>Terriglobales</taxon>
        <taxon>Acidobacteriaceae</taxon>
        <taxon>Terriglobus</taxon>
    </lineage>
</organism>
<sequence>MTQTHGTQPLSSTARVDLRSWRLDVIVRKHVEIVLQRCHGNKLRAAELLGISRSTLYRMLDAYSVMLAPNQQ</sequence>
<evidence type="ECO:0000313" key="3">
    <source>
        <dbReference type="Proteomes" id="UP001634747"/>
    </source>
</evidence>
<comment type="caution">
    <text evidence="2">The sequence shown here is derived from an EMBL/GenBank/DDBJ whole genome shotgun (WGS) entry which is preliminary data.</text>
</comment>
<dbReference type="EMBL" id="JBJYXY010000001">
    <property type="protein sequence ID" value="MFN2975374.1"/>
    <property type="molecule type" value="Genomic_DNA"/>
</dbReference>
<dbReference type="Gene3D" id="1.10.10.60">
    <property type="entry name" value="Homeodomain-like"/>
    <property type="match status" value="1"/>
</dbReference>
<keyword evidence="3" id="KW-1185">Reference proteome</keyword>
<evidence type="ECO:0000259" key="1">
    <source>
        <dbReference type="Pfam" id="PF02954"/>
    </source>
</evidence>
<feature type="domain" description="DNA binding HTH" evidence="1">
    <location>
        <begin position="29"/>
        <end position="63"/>
    </location>
</feature>
<name>A0ABW9KI29_9BACT</name>
<dbReference type="InterPro" id="IPR002197">
    <property type="entry name" value="HTH_Fis"/>
</dbReference>
<dbReference type="PRINTS" id="PR01590">
    <property type="entry name" value="HTHFIS"/>
</dbReference>
<protein>
    <submittedName>
        <fullName evidence="2">Helix-turn-helix domain-containing protein</fullName>
    </submittedName>
</protein>
<gene>
    <name evidence="2" type="ORF">ACK2TP_06330</name>
</gene>
<dbReference type="Pfam" id="PF02954">
    <property type="entry name" value="HTH_8"/>
    <property type="match status" value="1"/>
</dbReference>
<dbReference type="SUPFAM" id="SSF46689">
    <property type="entry name" value="Homeodomain-like"/>
    <property type="match status" value="1"/>
</dbReference>